<organism evidence="4">
    <name type="scientific">Moorena producens (strain JHB)</name>
    <dbReference type="NCBI Taxonomy" id="1454205"/>
    <lineage>
        <taxon>Bacteria</taxon>
        <taxon>Bacillati</taxon>
        <taxon>Cyanobacteriota</taxon>
        <taxon>Cyanophyceae</taxon>
        <taxon>Coleofasciculales</taxon>
        <taxon>Coleofasciculaceae</taxon>
        <taxon>Moorena</taxon>
    </lineage>
</organism>
<dbReference type="PANTHER" id="PTHR40446:SF2">
    <property type="entry name" value="N-ACETYLGLUCOSAMINE-1-PHOSPHODIESTER ALPHA-N-ACETYLGLUCOSAMINIDASE"/>
    <property type="match status" value="1"/>
</dbReference>
<feature type="transmembrane region" description="Helical" evidence="2">
    <location>
        <begin position="12"/>
        <end position="33"/>
    </location>
</feature>
<dbReference type="InterPro" id="IPR018711">
    <property type="entry name" value="NAGPA"/>
</dbReference>
<evidence type="ECO:0000259" key="3">
    <source>
        <dbReference type="Pfam" id="PF09992"/>
    </source>
</evidence>
<dbReference type="AlphaFoldDB" id="A0A9Q9STI6"/>
<reference evidence="4" key="1">
    <citation type="journal article" date="2017" name="Proc. Natl. Acad. Sci. U.S.A.">
        <title>Comparative genomics uncovers the prolific and distinctive metabolic potential of the cyanobacterial genus Moorea.</title>
        <authorList>
            <person name="Leao T."/>
            <person name="Castelao G."/>
            <person name="Korobeynikov A."/>
            <person name="Monroe E.A."/>
            <person name="Podell S."/>
            <person name="Glukhov E."/>
            <person name="Allen E.E."/>
            <person name="Gerwick W.H."/>
            <person name="Gerwick L."/>
        </authorList>
    </citation>
    <scope>NUCLEOTIDE SEQUENCE</scope>
    <source>
        <strain evidence="4">JHB</strain>
    </source>
</reference>
<keyword evidence="2" id="KW-0472">Membrane</keyword>
<accession>A0A9Q9STI6</accession>
<gene>
    <name evidence="4" type="ORF">BJP36_32180</name>
</gene>
<evidence type="ECO:0000256" key="1">
    <source>
        <dbReference type="SAM" id="MobiDB-lite"/>
    </source>
</evidence>
<dbReference type="GO" id="GO:0016798">
    <property type="term" value="F:hydrolase activity, acting on glycosyl bonds"/>
    <property type="evidence" value="ECO:0007669"/>
    <property type="project" value="UniProtKB-KW"/>
</dbReference>
<dbReference type="EMBL" id="CP017708">
    <property type="protein sequence ID" value="WAN69390.1"/>
    <property type="molecule type" value="Genomic_DNA"/>
</dbReference>
<reference evidence="4" key="2">
    <citation type="submission" date="2022-10" db="EMBL/GenBank/DDBJ databases">
        <authorList>
            <person name="Ngo T.-E."/>
        </authorList>
    </citation>
    <scope>NUCLEOTIDE SEQUENCE</scope>
    <source>
        <strain evidence="4">JHB</strain>
    </source>
</reference>
<dbReference type="Pfam" id="PF09992">
    <property type="entry name" value="NAGPA"/>
    <property type="match status" value="1"/>
</dbReference>
<evidence type="ECO:0000256" key="2">
    <source>
        <dbReference type="SAM" id="Phobius"/>
    </source>
</evidence>
<sequence>MKKIIITRLKGILLTTSISIVSVPVLIYGGLLVKRPFRSDKQEQLFQGIVYQRDARNSPRPLMVHTVTIDLTAPGIKLLVTPGNKVDKNEFTARTTSKFVREFKLQLAINGSFFYPFRQYPPNSYPKSGDPVIVQGQVISEGKSYAPPKATSSVLCISKFLRAQIYQKRCPLGTSQGLAGREILLKEGKPAVLGGRGGENLFSPRTAVAIDKSGKTLWLIIVDGRQKFYSEGVTLAELTKIIQELGADSALNLDGGGSTTLVVANKNKLRVLNSPIQTRIPTRQRPVANHLGIYALPVENRESGVGSRESGVGSRESGVGSRESGVGSRESGKKYHH</sequence>
<keyword evidence="2" id="KW-1133">Transmembrane helix</keyword>
<keyword evidence="4" id="KW-0378">Hydrolase</keyword>
<keyword evidence="2" id="KW-0812">Transmembrane</keyword>
<proteinExistence type="predicted"/>
<feature type="compositionally biased region" description="Low complexity" evidence="1">
    <location>
        <begin position="303"/>
        <end position="329"/>
    </location>
</feature>
<feature type="region of interest" description="Disordered" evidence="1">
    <location>
        <begin position="302"/>
        <end position="337"/>
    </location>
</feature>
<name>A0A9Q9STI6_MOOP1</name>
<evidence type="ECO:0000313" key="4">
    <source>
        <dbReference type="EMBL" id="WAN69390.1"/>
    </source>
</evidence>
<keyword evidence="4" id="KW-0326">Glycosidase</keyword>
<protein>
    <submittedName>
        <fullName evidence="4">Phosphodiester glycosidase family protein</fullName>
    </submittedName>
</protein>
<feature type="domain" description="Phosphodiester glycosidase" evidence="3">
    <location>
        <begin position="105"/>
        <end position="294"/>
    </location>
</feature>
<dbReference type="PANTHER" id="PTHR40446">
    <property type="entry name" value="N-ACETYLGLUCOSAMINE-1-PHOSPHODIESTER ALPHA-N-ACETYLGLUCOSAMINIDASE"/>
    <property type="match status" value="1"/>
</dbReference>
<dbReference type="Proteomes" id="UP000176944">
    <property type="component" value="Chromosome"/>
</dbReference>